<dbReference type="SUPFAM" id="SSF51197">
    <property type="entry name" value="Clavaminate synthase-like"/>
    <property type="match status" value="1"/>
</dbReference>
<accession>A0A6C0IXQ8</accession>
<dbReference type="Gene3D" id="2.60.120.590">
    <property type="entry name" value="Alpha-ketoglutarate-dependent dioxygenase AlkB-like"/>
    <property type="match status" value="1"/>
</dbReference>
<reference evidence="2" key="1">
    <citation type="journal article" date="2020" name="Nature">
        <title>Giant virus diversity and host interactions through global metagenomics.</title>
        <authorList>
            <person name="Schulz F."/>
            <person name="Roux S."/>
            <person name="Paez-Espino D."/>
            <person name="Jungbluth S."/>
            <person name="Walsh D.A."/>
            <person name="Denef V.J."/>
            <person name="McMahon K.D."/>
            <person name="Konstantinidis K.T."/>
            <person name="Eloe-Fadrosh E.A."/>
            <person name="Kyrpides N.C."/>
            <person name="Woyke T."/>
        </authorList>
    </citation>
    <scope>NUCLEOTIDE SEQUENCE</scope>
    <source>
        <strain evidence="2">GVMAG-M-3300025626-8</strain>
    </source>
</reference>
<feature type="region of interest" description="Disordered" evidence="1">
    <location>
        <begin position="1"/>
        <end position="20"/>
    </location>
</feature>
<organism evidence="2">
    <name type="scientific">viral metagenome</name>
    <dbReference type="NCBI Taxonomy" id="1070528"/>
    <lineage>
        <taxon>unclassified sequences</taxon>
        <taxon>metagenomes</taxon>
        <taxon>organismal metagenomes</taxon>
    </lineage>
</organism>
<sequence length="87" mass="9443">MAAVGRKRVREDESAMLAPPFPNASGIDAIDATTGGIKIRLESGDLLVMAGDMQKDFTHELPKLNGQVDGRYAPRLNFTVRRFVAAV</sequence>
<dbReference type="AlphaFoldDB" id="A0A6C0IXQ8"/>
<evidence type="ECO:0000256" key="1">
    <source>
        <dbReference type="SAM" id="MobiDB-lite"/>
    </source>
</evidence>
<dbReference type="InterPro" id="IPR037151">
    <property type="entry name" value="AlkB-like_sf"/>
</dbReference>
<proteinExistence type="predicted"/>
<evidence type="ECO:0008006" key="3">
    <source>
        <dbReference type="Google" id="ProtNLM"/>
    </source>
</evidence>
<protein>
    <recommendedName>
        <fullName evidence="3">Alpha-ketoglutarate-dependent dioxygenase AlkB-like domain-containing protein</fullName>
    </recommendedName>
</protein>
<name>A0A6C0IXQ8_9ZZZZ</name>
<dbReference type="EMBL" id="MN740287">
    <property type="protein sequence ID" value="QHT98098.1"/>
    <property type="molecule type" value="Genomic_DNA"/>
</dbReference>
<evidence type="ECO:0000313" key="2">
    <source>
        <dbReference type="EMBL" id="QHT98098.1"/>
    </source>
</evidence>